<dbReference type="AlphaFoldDB" id="A0A1Y2BHZ8"/>
<evidence type="ECO:0000256" key="1">
    <source>
        <dbReference type="ARBA" id="ARBA00022729"/>
    </source>
</evidence>
<feature type="signal peptide" evidence="4">
    <location>
        <begin position="1"/>
        <end position="19"/>
    </location>
</feature>
<dbReference type="Gene3D" id="3.90.1220.10">
    <property type="entry name" value="Cellulose docking domain, dockering"/>
    <property type="match status" value="2"/>
</dbReference>
<proteinExistence type="predicted"/>
<dbReference type="Pfam" id="PF14587">
    <property type="entry name" value="Glyco_hydr_30_2"/>
    <property type="match status" value="1"/>
</dbReference>
<comment type="caution">
    <text evidence="6">The sequence shown here is derived from an EMBL/GenBank/DDBJ whole genome shotgun (WGS) entry which is preliminary data.</text>
</comment>
<keyword evidence="7" id="KW-1185">Reference proteome</keyword>
<accession>A0A1Y2BHZ8</accession>
<dbReference type="GO" id="GO:0004553">
    <property type="term" value="F:hydrolase activity, hydrolyzing O-glycosyl compounds"/>
    <property type="evidence" value="ECO:0007669"/>
    <property type="project" value="InterPro"/>
</dbReference>
<dbReference type="SUPFAM" id="SSF51445">
    <property type="entry name" value="(Trans)glycosidases"/>
    <property type="match status" value="1"/>
</dbReference>
<feature type="chain" id="PRO_5012621205" evidence="4">
    <location>
        <begin position="20"/>
        <end position="616"/>
    </location>
</feature>
<dbReference type="PROSITE" id="PS51763">
    <property type="entry name" value="CBM10"/>
    <property type="match status" value="2"/>
</dbReference>
<dbReference type="InterPro" id="IPR039743">
    <property type="entry name" value="6GAL/EXGAL"/>
</dbReference>
<evidence type="ECO:0000256" key="2">
    <source>
        <dbReference type="ARBA" id="ARBA00022737"/>
    </source>
</evidence>
<keyword evidence="1 4" id="KW-0732">Signal</keyword>
<dbReference type="SUPFAM" id="SSF64571">
    <property type="entry name" value="Cellulose docking domain, dockering"/>
    <property type="match status" value="2"/>
</dbReference>
<feature type="domain" description="CBM10" evidence="5">
    <location>
        <begin position="65"/>
        <end position="102"/>
    </location>
</feature>
<dbReference type="EMBL" id="MCOG01000157">
    <property type="protein sequence ID" value="ORY34167.1"/>
    <property type="molecule type" value="Genomic_DNA"/>
</dbReference>
<dbReference type="InterPro" id="IPR002883">
    <property type="entry name" value="CBM10/Dockerin_dom"/>
</dbReference>
<dbReference type="Pfam" id="PF02013">
    <property type="entry name" value="CBM_10"/>
    <property type="match status" value="2"/>
</dbReference>
<keyword evidence="3 6" id="KW-0378">Hydrolase</keyword>
<dbReference type="InterPro" id="IPR039514">
    <property type="entry name" value="6GAL-like"/>
</dbReference>
<name>A0A1Y2BHZ8_9FUNG</name>
<dbReference type="Gene3D" id="2.60.40.1180">
    <property type="entry name" value="Golgi alpha-mannosidase II"/>
    <property type="match status" value="1"/>
</dbReference>
<keyword evidence="2" id="KW-0677">Repeat</keyword>
<dbReference type="InterPro" id="IPR009034">
    <property type="entry name" value="Dockerin_dom_fun_sf"/>
</dbReference>
<dbReference type="PANTHER" id="PTHR42767:SF1">
    <property type="entry name" value="ENDO-BETA-1,6-GALACTANASE-LIKE DOMAIN-CONTAINING PROTEIN"/>
    <property type="match status" value="1"/>
</dbReference>
<gene>
    <name evidence="6" type="ORF">LY90DRAFT_705046</name>
</gene>
<evidence type="ECO:0000313" key="6">
    <source>
        <dbReference type="EMBL" id="ORY34167.1"/>
    </source>
</evidence>
<sequence>MKALSALLISVALVAKVSAADCWATKLDYPCCSYSTQVFETDENGQWSIENGEWCGIVSSQSASNCWSNALGYPCCKTTTTVISTDSDGQWGVENNEWCGIPKAQAAVQTTTTTVAPKPTQNPQRPKQYAKSDINTNVRKIYATNFNNRKFEGFGTSFCWWANRLGYSDILSEKAATLFYDKKEGLGLTIIRYNIGGGDNPSHNHITRTDSNMPGYAINPRYNGNGSYTWDYNWNSDFNQRNALLKAIAKNKEEIIVEGFSNSPPYFMTNSGCSTGNTDPNKDNLKSDAYPAFAKYLADVAEHFSKSWGVTFQSMTPVNEPFTNYWGANSKKQEGCHFDQGNSESKIIVELRKAIDQKGLKSIQISGTDETSIDTQITSYEKLSNEAKNIITRIDTHTYSGSKRYELRVLAENSKKNLWMSEVDGGGVAGTNAGEMGAGLWLANRIIEDLNGLRSSAWVLWQVIDNHISKNGYNGKKDSGMVNLNGGYWGIAVADHDKNDIILTQKYYAFGQFSRYIRPGYTIIGCYNNSVAAYDSVGKKLVIVATNTANTTKTVDFNLSEFTSVGYNIRVIRTSGSVSNGEKWAELKPLIPYGKGFNADLKGNSITTFIVDDVEW</sequence>
<dbReference type="SUPFAM" id="SSF51011">
    <property type="entry name" value="Glycosyl hydrolase domain"/>
    <property type="match status" value="1"/>
</dbReference>
<reference evidence="6 7" key="1">
    <citation type="submission" date="2016-08" db="EMBL/GenBank/DDBJ databases">
        <title>A Parts List for Fungal Cellulosomes Revealed by Comparative Genomics.</title>
        <authorList>
            <consortium name="DOE Joint Genome Institute"/>
            <person name="Haitjema C.H."/>
            <person name="Gilmore S.P."/>
            <person name="Henske J.K."/>
            <person name="Solomon K.V."/>
            <person name="De Groot R."/>
            <person name="Kuo A."/>
            <person name="Mondo S.J."/>
            <person name="Salamov A.A."/>
            <person name="Labutti K."/>
            <person name="Zhao Z."/>
            <person name="Chiniquy J."/>
            <person name="Barry K."/>
            <person name="Brewer H.M."/>
            <person name="Purvine S.O."/>
            <person name="Wright A.T."/>
            <person name="Boxma B."/>
            <person name="Van Alen T."/>
            <person name="Hackstein J.H."/>
            <person name="Baker S.E."/>
            <person name="Grigoriev I.V."/>
            <person name="O'Malley M.A."/>
        </authorList>
    </citation>
    <scope>NUCLEOTIDE SEQUENCE [LARGE SCALE GENOMIC DNA]</scope>
    <source>
        <strain evidence="6 7">G1</strain>
    </source>
</reference>
<dbReference type="InterPro" id="IPR013780">
    <property type="entry name" value="Glyco_hydro_b"/>
</dbReference>
<dbReference type="InterPro" id="IPR017853">
    <property type="entry name" value="GH"/>
</dbReference>
<feature type="domain" description="CBM10" evidence="5">
    <location>
        <begin position="21"/>
        <end position="58"/>
    </location>
</feature>
<evidence type="ECO:0000259" key="5">
    <source>
        <dbReference type="PROSITE" id="PS51763"/>
    </source>
</evidence>
<dbReference type="PANTHER" id="PTHR42767">
    <property type="entry name" value="ENDO-BETA-1,6-GALACTANASE"/>
    <property type="match status" value="1"/>
</dbReference>
<protein>
    <submittedName>
        <fullName evidence="6">Glycoside hydrolase</fullName>
    </submittedName>
</protein>
<evidence type="ECO:0000256" key="4">
    <source>
        <dbReference type="SAM" id="SignalP"/>
    </source>
</evidence>
<dbReference type="Gene3D" id="3.20.20.80">
    <property type="entry name" value="Glycosidases"/>
    <property type="match status" value="1"/>
</dbReference>
<organism evidence="6 7">
    <name type="scientific">Neocallimastix californiae</name>
    <dbReference type="NCBI Taxonomy" id="1754190"/>
    <lineage>
        <taxon>Eukaryota</taxon>
        <taxon>Fungi</taxon>
        <taxon>Fungi incertae sedis</taxon>
        <taxon>Chytridiomycota</taxon>
        <taxon>Chytridiomycota incertae sedis</taxon>
        <taxon>Neocallimastigomycetes</taxon>
        <taxon>Neocallimastigales</taxon>
        <taxon>Neocallimastigaceae</taxon>
        <taxon>Neocallimastix</taxon>
    </lineage>
</organism>
<evidence type="ECO:0000313" key="7">
    <source>
        <dbReference type="Proteomes" id="UP000193920"/>
    </source>
</evidence>
<evidence type="ECO:0000256" key="3">
    <source>
        <dbReference type="ARBA" id="ARBA00022801"/>
    </source>
</evidence>
<dbReference type="OrthoDB" id="2012278at2759"/>
<dbReference type="Proteomes" id="UP000193920">
    <property type="component" value="Unassembled WGS sequence"/>
</dbReference>
<dbReference type="STRING" id="1754190.A0A1Y2BHZ8"/>